<dbReference type="EMBL" id="CP014806">
    <property type="protein sequence ID" value="AMW98841.1"/>
    <property type="molecule type" value="Genomic_DNA"/>
</dbReference>
<proteinExistence type="predicted"/>
<name>A0A143HC54_9BACL</name>
<dbReference type="STRING" id="241244.ATY39_04895"/>
<sequence length="84" mass="9467">MMIYFYYGQTNDQPKKEESSLGQYFNWQQTNGESKQKVTGVLVVAEGADSLTVKNDLVAVLSGVLEIPTHRIVVRSMEKKEDTP</sequence>
<keyword evidence="2" id="KW-1185">Reference proteome</keyword>
<accession>A0A143HC54</accession>
<evidence type="ECO:0000313" key="1">
    <source>
        <dbReference type="EMBL" id="AMW98841.1"/>
    </source>
</evidence>
<dbReference type="RefSeq" id="WP_066786651.1">
    <property type="nucleotide sequence ID" value="NZ_CP014806.1"/>
</dbReference>
<dbReference type="AlphaFoldDB" id="A0A143HC54"/>
<dbReference type="OrthoDB" id="2381602at2"/>
<reference evidence="2" key="2">
    <citation type="submission" date="2016-03" db="EMBL/GenBank/DDBJ databases">
        <authorList>
            <person name="Ploux O."/>
        </authorList>
    </citation>
    <scope>NUCLEOTIDE SEQUENCE [LARGE SCALE GENOMIC DNA]</scope>
    <source>
        <strain evidence="2">PP9</strain>
    </source>
</reference>
<dbReference type="KEGG" id="rst:ATY39_04895"/>
<organism evidence="1 2">
    <name type="scientific">Rummeliibacillus stabekisii</name>
    <dbReference type="NCBI Taxonomy" id="241244"/>
    <lineage>
        <taxon>Bacteria</taxon>
        <taxon>Bacillati</taxon>
        <taxon>Bacillota</taxon>
        <taxon>Bacilli</taxon>
        <taxon>Bacillales</taxon>
        <taxon>Caryophanaceae</taxon>
        <taxon>Rummeliibacillus</taxon>
    </lineage>
</organism>
<dbReference type="Proteomes" id="UP000076021">
    <property type="component" value="Chromosome"/>
</dbReference>
<evidence type="ECO:0000313" key="2">
    <source>
        <dbReference type="Proteomes" id="UP000076021"/>
    </source>
</evidence>
<protein>
    <recommendedName>
        <fullName evidence="3">Stage III sporulation protein AG</fullName>
    </recommendedName>
</protein>
<evidence type="ECO:0008006" key="3">
    <source>
        <dbReference type="Google" id="ProtNLM"/>
    </source>
</evidence>
<gene>
    <name evidence="1" type="ORF">ATY39_04895</name>
</gene>
<reference evidence="1 2" key="1">
    <citation type="journal article" date="2016" name="Genome Announc.">
        <title>Whole-Genome Sequence of Rummeliibacillus stabekisii Strain PP9 Isolated from Antarctic Soil.</title>
        <authorList>
            <person name="da Mota F.F."/>
            <person name="Vollu R.E."/>
            <person name="Jurelevicius D."/>
            <person name="Seldin L."/>
        </authorList>
    </citation>
    <scope>NUCLEOTIDE SEQUENCE [LARGE SCALE GENOMIC DNA]</scope>
    <source>
        <strain evidence="1 2">PP9</strain>
    </source>
</reference>